<proteinExistence type="predicted"/>
<dbReference type="AlphaFoldDB" id="A0AA47LTD0"/>
<sequence>MKKRLSTALFFLSFLSFHASAAPELIAKSTLDFGDFEETANVEIQGDIQEDVLRLAERGVQKEQADYFVIDQVSEDTKKDLLVVSVTLYRERTTDTQKRIEARLG</sequence>
<dbReference type="InterPro" id="IPR036275">
    <property type="entry name" value="YdgH-like_sf"/>
</dbReference>
<gene>
    <name evidence="2" type="ORF">N8M53_15385</name>
</gene>
<feature type="signal peptide" evidence="1">
    <location>
        <begin position="1"/>
        <end position="21"/>
    </location>
</feature>
<evidence type="ECO:0000256" key="1">
    <source>
        <dbReference type="SAM" id="SignalP"/>
    </source>
</evidence>
<reference evidence="2" key="1">
    <citation type="submission" date="2022-09" db="EMBL/GenBank/DDBJ databases">
        <authorList>
            <person name="Li Z.-J."/>
        </authorList>
    </citation>
    <scope>NUCLEOTIDE SEQUENCE</scope>
    <source>
        <strain evidence="2">TGB11</strain>
        <plasmid evidence="2">unnamed</plasmid>
    </source>
</reference>
<dbReference type="SUPFAM" id="SSF159871">
    <property type="entry name" value="YdgH-like"/>
    <property type="match status" value="1"/>
</dbReference>
<dbReference type="Proteomes" id="UP001164748">
    <property type="component" value="Plasmid unnamed"/>
</dbReference>
<evidence type="ECO:0000313" key="2">
    <source>
        <dbReference type="EMBL" id="WBA10187.1"/>
    </source>
</evidence>
<protein>
    <recommendedName>
        <fullName evidence="4">DUF3316 domain-containing protein</fullName>
    </recommendedName>
</protein>
<geneLocation type="plasmid" evidence="2 3">
    <name>unnamed</name>
</geneLocation>
<accession>A0AA47LTD0</accession>
<organism evidence="2 3">
    <name type="scientific">Salinivibrio kushneri</name>
    <dbReference type="NCBI Taxonomy" id="1908198"/>
    <lineage>
        <taxon>Bacteria</taxon>
        <taxon>Pseudomonadati</taxon>
        <taxon>Pseudomonadota</taxon>
        <taxon>Gammaproteobacteria</taxon>
        <taxon>Vibrionales</taxon>
        <taxon>Vibrionaceae</taxon>
        <taxon>Salinivibrio</taxon>
    </lineage>
</organism>
<name>A0AA47LTD0_9GAMM</name>
<feature type="chain" id="PRO_5041239084" description="DUF3316 domain-containing protein" evidence="1">
    <location>
        <begin position="22"/>
        <end position="105"/>
    </location>
</feature>
<dbReference type="EMBL" id="CP114589">
    <property type="protein sequence ID" value="WBA10187.1"/>
    <property type="molecule type" value="Genomic_DNA"/>
</dbReference>
<keyword evidence="2" id="KW-0614">Plasmid</keyword>
<evidence type="ECO:0000313" key="3">
    <source>
        <dbReference type="Proteomes" id="UP001164748"/>
    </source>
</evidence>
<dbReference type="RefSeq" id="WP_269580221.1">
    <property type="nucleotide sequence ID" value="NZ_CP114589.1"/>
</dbReference>
<evidence type="ECO:0008006" key="4">
    <source>
        <dbReference type="Google" id="ProtNLM"/>
    </source>
</evidence>
<keyword evidence="1" id="KW-0732">Signal</keyword>